<dbReference type="KEGG" id="smic:SmB9_26100"/>
<evidence type="ECO:0000313" key="4">
    <source>
        <dbReference type="EMBL" id="BBE34952.1"/>
    </source>
</evidence>
<feature type="domain" description="Ice-binding protein C-terminal" evidence="2">
    <location>
        <begin position="285"/>
        <end position="306"/>
    </location>
</feature>
<dbReference type="NCBIfam" id="TIGR04215">
    <property type="entry name" value="choice_anch_A"/>
    <property type="match status" value="1"/>
</dbReference>
<accession>A0AAD1D7S9</accession>
<evidence type="ECO:0000256" key="1">
    <source>
        <dbReference type="SAM" id="SignalP"/>
    </source>
</evidence>
<feature type="chain" id="PRO_5042116470" evidence="1">
    <location>
        <begin position="23"/>
        <end position="314"/>
    </location>
</feature>
<sequence>MKSGFGSAVVAALLFASSSVFASPIQALKDYNLIAFSDVTLSSDIEGAVYVDGNYNAGAVQIASKGTNAQKASLVVTGNVSNNAKVKRGDAYVGGSVSPAIDFQGGGGSTKALGDLPGGVLKKSDFIQFSADLAALDAGVSYDRFSPGDHMNGFLITPSLPNERGVSVISLSADFFPNTGKIKFSSAAKDIDTIIVNVAGTAINFKGWEAAGNALADNIIWNFFEATEVSFLDQTWGSVVAPLATVKNFTPINGSVVANAVNLRGELHLPNYGGNFEFPDNGTDIPEPASLGLVAAGLGFLAWRRRAAKKGSAD</sequence>
<organism evidence="4 6">
    <name type="scientific">Sphingosinicella microcystinivorans</name>
    <dbReference type="NCBI Taxonomy" id="335406"/>
    <lineage>
        <taxon>Bacteria</taxon>
        <taxon>Pseudomonadati</taxon>
        <taxon>Pseudomonadota</taxon>
        <taxon>Alphaproteobacteria</taxon>
        <taxon>Sphingomonadales</taxon>
        <taxon>Sphingosinicellaceae</taxon>
        <taxon>Sphingosinicella</taxon>
    </lineage>
</organism>
<proteinExistence type="predicted"/>
<dbReference type="Proteomes" id="UP000276029">
    <property type="component" value="Unassembled WGS sequence"/>
</dbReference>
<evidence type="ECO:0000313" key="5">
    <source>
        <dbReference type="EMBL" id="RKS91966.1"/>
    </source>
</evidence>
<dbReference type="InterPro" id="IPR013424">
    <property type="entry name" value="Ice-binding_C"/>
</dbReference>
<dbReference type="EMBL" id="RBWX01000007">
    <property type="protein sequence ID" value="RKS91966.1"/>
    <property type="molecule type" value="Genomic_DNA"/>
</dbReference>
<dbReference type="Pfam" id="PF07589">
    <property type="entry name" value="PEP-CTERM"/>
    <property type="match status" value="1"/>
</dbReference>
<dbReference type="InterPro" id="IPR026588">
    <property type="entry name" value="Choice_anch_A"/>
</dbReference>
<dbReference type="Pfam" id="PF20597">
    <property type="entry name" value="pAdhesive_15"/>
    <property type="match status" value="1"/>
</dbReference>
<feature type="domain" description="Choice-of-anchor A" evidence="3">
    <location>
        <begin position="24"/>
        <end position="269"/>
    </location>
</feature>
<reference evidence="5 7" key="2">
    <citation type="submission" date="2018-10" db="EMBL/GenBank/DDBJ databases">
        <title>Genomic Encyclopedia of Type Strains, Phase IV (KMG-IV): sequencing the most valuable type-strain genomes for metagenomic binning, comparative biology and taxonomic classification.</title>
        <authorList>
            <person name="Goeker M."/>
        </authorList>
    </citation>
    <scope>NUCLEOTIDE SEQUENCE [LARGE SCALE GENOMIC DNA]</scope>
    <source>
        <strain evidence="5 7">DSM 19791</strain>
    </source>
</reference>
<protein>
    <submittedName>
        <fullName evidence="5">Secreted protein with PEP-CTERM sorting signal/choice-of-anchor A domain-containing protein</fullName>
    </submittedName>
</protein>
<dbReference type="RefSeq" id="WP_126495013.1">
    <property type="nucleotide sequence ID" value="NZ_AP018711.1"/>
</dbReference>
<dbReference type="NCBIfam" id="TIGR02595">
    <property type="entry name" value="PEP_CTERM"/>
    <property type="match status" value="1"/>
</dbReference>
<evidence type="ECO:0000259" key="3">
    <source>
        <dbReference type="Pfam" id="PF20597"/>
    </source>
</evidence>
<evidence type="ECO:0000313" key="6">
    <source>
        <dbReference type="Proteomes" id="UP000275727"/>
    </source>
</evidence>
<feature type="signal peptide" evidence="1">
    <location>
        <begin position="1"/>
        <end position="22"/>
    </location>
</feature>
<evidence type="ECO:0000313" key="7">
    <source>
        <dbReference type="Proteomes" id="UP000276029"/>
    </source>
</evidence>
<name>A0AAD1D7S9_SPHMI</name>
<evidence type="ECO:0000259" key="2">
    <source>
        <dbReference type="Pfam" id="PF07589"/>
    </source>
</evidence>
<dbReference type="AlphaFoldDB" id="A0AAD1D7S9"/>
<gene>
    <name evidence="5" type="ORF">DFR51_1540</name>
    <name evidence="4" type="ORF">SmB9_26100</name>
</gene>
<keyword evidence="7" id="KW-1185">Reference proteome</keyword>
<dbReference type="EMBL" id="AP018711">
    <property type="protein sequence ID" value="BBE34952.1"/>
    <property type="molecule type" value="Genomic_DNA"/>
</dbReference>
<dbReference type="Proteomes" id="UP000275727">
    <property type="component" value="Chromosome"/>
</dbReference>
<keyword evidence="1" id="KW-0732">Signal</keyword>
<reference evidence="4 6" key="1">
    <citation type="submission" date="2018-06" db="EMBL/GenBank/DDBJ databases">
        <title>Complete Genome Sequence of the Microcystin-Degrading Bacterium Sphingosinicella microcystinivorans Strain B-9.</title>
        <authorList>
            <person name="Jin H."/>
            <person name="Nishizawa T."/>
            <person name="Guo Y."/>
            <person name="Nishizawa A."/>
            <person name="Park H."/>
            <person name="Kato H."/>
            <person name="Tsuji K."/>
            <person name="Harada K."/>
        </authorList>
    </citation>
    <scope>NUCLEOTIDE SEQUENCE [LARGE SCALE GENOMIC DNA]</scope>
    <source>
        <strain evidence="4 6">B9</strain>
    </source>
</reference>